<evidence type="ECO:0000256" key="1">
    <source>
        <dbReference type="ARBA" id="ARBA00022722"/>
    </source>
</evidence>
<evidence type="ECO:0000313" key="8">
    <source>
        <dbReference type="Proteomes" id="UP000437709"/>
    </source>
</evidence>
<comment type="caution">
    <text evidence="7">The sequence shown here is derived from an EMBL/GenBank/DDBJ whole genome shotgun (WGS) entry which is preliminary data.</text>
</comment>
<evidence type="ECO:0000256" key="5">
    <source>
        <dbReference type="SAM" id="MobiDB-lite"/>
    </source>
</evidence>
<dbReference type="AlphaFoldDB" id="A0A6N7EHV5"/>
<feature type="domain" description="PIN" evidence="6">
    <location>
        <begin position="11"/>
        <end position="103"/>
    </location>
</feature>
<evidence type="ECO:0000313" key="7">
    <source>
        <dbReference type="EMBL" id="MPV36297.1"/>
    </source>
</evidence>
<dbReference type="GO" id="GO:0016787">
    <property type="term" value="F:hydrolase activity"/>
    <property type="evidence" value="ECO:0007669"/>
    <property type="project" value="UniProtKB-KW"/>
</dbReference>
<dbReference type="GO" id="GO:0046872">
    <property type="term" value="F:metal ion binding"/>
    <property type="evidence" value="ECO:0007669"/>
    <property type="project" value="UniProtKB-KW"/>
</dbReference>
<evidence type="ECO:0000259" key="6">
    <source>
        <dbReference type="Pfam" id="PF01850"/>
    </source>
</evidence>
<dbReference type="GO" id="GO:0004518">
    <property type="term" value="F:nuclease activity"/>
    <property type="evidence" value="ECO:0007669"/>
    <property type="project" value="UniProtKB-KW"/>
</dbReference>
<evidence type="ECO:0000256" key="4">
    <source>
        <dbReference type="ARBA" id="ARBA00022842"/>
    </source>
</evidence>
<dbReference type="PANTHER" id="PTHR36173">
    <property type="entry name" value="RIBONUCLEASE VAPC16-RELATED"/>
    <property type="match status" value="1"/>
</dbReference>
<keyword evidence="8" id="KW-1185">Reference proteome</keyword>
<reference evidence="7 8" key="1">
    <citation type="submission" date="2019-10" db="EMBL/GenBank/DDBJ databases">
        <title>Georgenia wutianyii sp. nov. and Georgenia yuyongxinii sp. nov. isolated from plateau pika (Ochotona curzoniae) in the Qinghai-Tibet plateau of China.</title>
        <authorList>
            <person name="Tian Z."/>
        </authorList>
    </citation>
    <scope>NUCLEOTIDE SEQUENCE [LARGE SCALE GENOMIC DNA]</scope>
    <source>
        <strain evidence="7 8">JCM 19765</strain>
    </source>
</reference>
<evidence type="ECO:0000256" key="3">
    <source>
        <dbReference type="ARBA" id="ARBA00022801"/>
    </source>
</evidence>
<keyword evidence="2" id="KW-0479">Metal-binding</keyword>
<evidence type="ECO:0000256" key="2">
    <source>
        <dbReference type="ARBA" id="ARBA00022723"/>
    </source>
</evidence>
<keyword evidence="3" id="KW-0378">Hydrolase</keyword>
<dbReference type="InterPro" id="IPR029060">
    <property type="entry name" value="PIN-like_dom_sf"/>
</dbReference>
<keyword evidence="1" id="KW-0540">Nuclease</keyword>
<dbReference type="EMBL" id="WHPC01000009">
    <property type="protein sequence ID" value="MPV36297.1"/>
    <property type="molecule type" value="Genomic_DNA"/>
</dbReference>
<accession>A0A6N7EHV5</accession>
<dbReference type="SUPFAM" id="SSF88723">
    <property type="entry name" value="PIN domain-like"/>
    <property type="match status" value="1"/>
</dbReference>
<name>A0A6N7EHV5_9MICO</name>
<dbReference type="Gene3D" id="3.40.50.1010">
    <property type="entry name" value="5'-nuclease"/>
    <property type="match status" value="1"/>
</dbReference>
<dbReference type="Proteomes" id="UP000437709">
    <property type="component" value="Unassembled WGS sequence"/>
</dbReference>
<dbReference type="InterPro" id="IPR052919">
    <property type="entry name" value="TA_system_RNase"/>
</dbReference>
<sequence length="115" mass="12636">MDDDSRLGPQSRRSLSSAARPSFSAASILELMLEVREGGLTIPETFESEVRRSGLDEIPVTAEHARAVLSFPELARHDPFDSLLVAQAHAERLELLTADRVLLALDLPFVKDARA</sequence>
<proteinExistence type="predicted"/>
<protein>
    <submittedName>
        <fullName evidence="7">PIN domain-containing protein</fullName>
    </submittedName>
</protein>
<keyword evidence="4" id="KW-0460">Magnesium</keyword>
<dbReference type="OrthoDB" id="9798990at2"/>
<dbReference type="PANTHER" id="PTHR36173:SF2">
    <property type="entry name" value="RIBONUCLEASE VAPC16"/>
    <property type="match status" value="1"/>
</dbReference>
<dbReference type="Pfam" id="PF01850">
    <property type="entry name" value="PIN"/>
    <property type="match status" value="1"/>
</dbReference>
<gene>
    <name evidence="7" type="ORF">GB881_04400</name>
</gene>
<dbReference type="InterPro" id="IPR002716">
    <property type="entry name" value="PIN_dom"/>
</dbReference>
<feature type="region of interest" description="Disordered" evidence="5">
    <location>
        <begin position="1"/>
        <end position="20"/>
    </location>
</feature>
<feature type="compositionally biased region" description="Low complexity" evidence="5">
    <location>
        <begin position="11"/>
        <end position="20"/>
    </location>
</feature>
<organism evidence="7 8">
    <name type="scientific">Georgenia subflava</name>
    <dbReference type="NCBI Taxonomy" id="1622177"/>
    <lineage>
        <taxon>Bacteria</taxon>
        <taxon>Bacillati</taxon>
        <taxon>Actinomycetota</taxon>
        <taxon>Actinomycetes</taxon>
        <taxon>Micrococcales</taxon>
        <taxon>Bogoriellaceae</taxon>
        <taxon>Georgenia</taxon>
    </lineage>
</organism>